<dbReference type="AlphaFoldDB" id="A0A4R8STL2"/>
<evidence type="ECO:0000313" key="3">
    <source>
        <dbReference type="EMBL" id="TEA03709.1"/>
    </source>
</evidence>
<organism evidence="3 4">
    <name type="scientific">Mycobacteroides salmoniphilum</name>
    <dbReference type="NCBI Taxonomy" id="404941"/>
    <lineage>
        <taxon>Bacteria</taxon>
        <taxon>Bacillati</taxon>
        <taxon>Actinomycetota</taxon>
        <taxon>Actinomycetes</taxon>
        <taxon>Mycobacteriales</taxon>
        <taxon>Mycobacteriaceae</taxon>
        <taxon>Mycobacteroides</taxon>
    </lineage>
</organism>
<accession>A0A4R8STL2</accession>
<reference evidence="3 4" key="1">
    <citation type="journal article" date="2019" name="Sci. Rep.">
        <title>Extended insight into the Mycobacterium chelonae-abscessus complex through whole genome sequencing of Mycobacterium salmoniphilum outbreak and Mycobacterium salmoniphilum-like strains.</title>
        <authorList>
            <person name="Behra P.R.K."/>
            <person name="Das S."/>
            <person name="Pettersson B.M.F."/>
            <person name="Shirreff L."/>
            <person name="DuCote T."/>
            <person name="Jacobsson K.G."/>
            <person name="Ennis D.G."/>
            <person name="Kirsebom L.A."/>
        </authorList>
    </citation>
    <scope>NUCLEOTIDE SEQUENCE [LARGE SCALE GENOMIC DNA]</scope>
    <source>
        <strain evidence="3 4">CCUG 60884</strain>
    </source>
</reference>
<dbReference type="PANTHER" id="PTHR39428">
    <property type="entry name" value="F420H(2)-DEPENDENT QUINONE REDUCTASE RV1261C"/>
    <property type="match status" value="1"/>
</dbReference>
<name>A0A4R8STL2_9MYCO</name>
<proteinExistence type="inferred from homology"/>
<dbReference type="Proteomes" id="UP000294604">
    <property type="component" value="Unassembled WGS sequence"/>
</dbReference>
<dbReference type="Pfam" id="PF04075">
    <property type="entry name" value="F420H2_quin_red"/>
    <property type="match status" value="1"/>
</dbReference>
<dbReference type="Gene3D" id="2.30.110.10">
    <property type="entry name" value="Electron Transport, Fmn-binding Protein, Chain A"/>
    <property type="match status" value="1"/>
</dbReference>
<dbReference type="EMBL" id="PECL01000008">
    <property type="protein sequence ID" value="TEA03709.1"/>
    <property type="molecule type" value="Genomic_DNA"/>
</dbReference>
<keyword evidence="3" id="KW-0560">Oxidoreductase</keyword>
<gene>
    <name evidence="3" type="ORF">CCUG60884_02564</name>
</gene>
<comment type="caution">
    <text evidence="3">The sequence shown here is derived from an EMBL/GenBank/DDBJ whole genome shotgun (WGS) entry which is preliminary data.</text>
</comment>
<dbReference type="InterPro" id="IPR004378">
    <property type="entry name" value="F420H2_quin_Rdtase"/>
</dbReference>
<dbReference type="GO" id="GO:0052755">
    <property type="term" value="F:coenzyme F420H2:quinone oxidoreductase activity"/>
    <property type="evidence" value="ECO:0007669"/>
    <property type="project" value="RHEA"/>
</dbReference>
<dbReference type="EC" id="1.-.-.-" evidence="3"/>
<comment type="catalytic activity">
    <reaction evidence="2">
        <text>oxidized coenzyme F420-(gamma-L-Glu)(n) + a quinol + H(+) = reduced coenzyme F420-(gamma-L-Glu)(n) + a quinone</text>
        <dbReference type="Rhea" id="RHEA:39663"/>
        <dbReference type="Rhea" id="RHEA-COMP:12939"/>
        <dbReference type="Rhea" id="RHEA-COMP:14378"/>
        <dbReference type="ChEBI" id="CHEBI:15378"/>
        <dbReference type="ChEBI" id="CHEBI:24646"/>
        <dbReference type="ChEBI" id="CHEBI:132124"/>
        <dbReference type="ChEBI" id="CHEBI:133980"/>
        <dbReference type="ChEBI" id="CHEBI:139511"/>
    </reaction>
</comment>
<dbReference type="InterPro" id="IPR012349">
    <property type="entry name" value="Split_barrel_FMN-bd"/>
</dbReference>
<evidence type="ECO:0000256" key="1">
    <source>
        <dbReference type="ARBA" id="ARBA00008710"/>
    </source>
</evidence>
<comment type="similarity">
    <text evidence="1">Belongs to the F420H(2)-dependent quinone reductase family.</text>
</comment>
<dbReference type="GO" id="GO:0070967">
    <property type="term" value="F:coenzyme F420 binding"/>
    <property type="evidence" value="ECO:0007669"/>
    <property type="project" value="TreeGrafter"/>
</dbReference>
<dbReference type="PANTHER" id="PTHR39428:SF1">
    <property type="entry name" value="F420H(2)-DEPENDENT QUINONE REDUCTASE RV1261C"/>
    <property type="match status" value="1"/>
</dbReference>
<evidence type="ECO:0000256" key="2">
    <source>
        <dbReference type="ARBA" id="ARBA00049106"/>
    </source>
</evidence>
<protein>
    <submittedName>
        <fullName evidence="3">Putative nitroreductase</fullName>
        <ecNumber evidence="3">1.-.-.-</ecNumber>
    </submittedName>
</protein>
<dbReference type="GO" id="GO:0005886">
    <property type="term" value="C:plasma membrane"/>
    <property type="evidence" value="ECO:0007669"/>
    <property type="project" value="TreeGrafter"/>
</dbReference>
<evidence type="ECO:0000313" key="4">
    <source>
        <dbReference type="Proteomes" id="UP000294604"/>
    </source>
</evidence>
<sequence>MTNPNIPDVRGAEKENEFHSRAMAHVRGQGKPDKWFAQFDMLILHTVGAKSGRQRRNPLVYQPSEEEGELFVAASNRGEPSSSSWYYNALAHPDQVSVEIGDDHYPVVVREVAGAERDRIYRTLADRFEMYAEYQRKTSRAIPVLRLSRTQADKPSTTPR</sequence>
<dbReference type="NCBIfam" id="TIGR00026">
    <property type="entry name" value="hi_GC_TIGR00026"/>
    <property type="match status" value="1"/>
</dbReference>